<keyword evidence="3 10" id="KW-0418">Kinase</keyword>
<protein>
    <submittedName>
        <fullName evidence="10">Histidine kinase</fullName>
    </submittedName>
</protein>
<evidence type="ECO:0000256" key="1">
    <source>
        <dbReference type="ARBA" id="ARBA00022553"/>
    </source>
</evidence>
<evidence type="ECO:0000256" key="4">
    <source>
        <dbReference type="ARBA" id="ARBA00023012"/>
    </source>
</evidence>
<dbReference type="Gene3D" id="1.10.510.10">
    <property type="entry name" value="Transferase(Phosphotransferase) domain 1"/>
    <property type="match status" value="1"/>
</dbReference>
<dbReference type="InterPro" id="IPR027417">
    <property type="entry name" value="P-loop_NTPase"/>
</dbReference>
<dbReference type="SMART" id="SM00065">
    <property type="entry name" value="GAF"/>
    <property type="match status" value="1"/>
</dbReference>
<dbReference type="PROSITE" id="PS50109">
    <property type="entry name" value="HIS_KIN"/>
    <property type="match status" value="1"/>
</dbReference>
<dbReference type="SMART" id="SM00387">
    <property type="entry name" value="HATPase_c"/>
    <property type="match status" value="1"/>
</dbReference>
<dbReference type="InterPro" id="IPR011009">
    <property type="entry name" value="Kinase-like_dom_sf"/>
</dbReference>
<dbReference type="Pfam" id="PF00072">
    <property type="entry name" value="Response_reg"/>
    <property type="match status" value="1"/>
</dbReference>
<dbReference type="PROSITE" id="PS50110">
    <property type="entry name" value="RESPONSE_REGULATORY"/>
    <property type="match status" value="1"/>
</dbReference>
<dbReference type="InterPro" id="IPR041664">
    <property type="entry name" value="AAA_16"/>
</dbReference>
<dbReference type="PROSITE" id="PS50011">
    <property type="entry name" value="PROTEIN_KINASE_DOM"/>
    <property type="match status" value="1"/>
</dbReference>
<accession>A0A0F7SWD7</accession>
<dbReference type="PRINTS" id="PR00344">
    <property type="entry name" value="BCTRLSENSOR"/>
</dbReference>
<dbReference type="InterPro" id="IPR000719">
    <property type="entry name" value="Prot_kinase_dom"/>
</dbReference>
<dbReference type="SMART" id="SM00448">
    <property type="entry name" value="REC"/>
    <property type="match status" value="1"/>
</dbReference>
<dbReference type="Pfam" id="PF00512">
    <property type="entry name" value="HisKA"/>
    <property type="match status" value="1"/>
</dbReference>
<dbReference type="CDD" id="cd17546">
    <property type="entry name" value="REC_hyHK_CKI1_RcsC-like"/>
    <property type="match status" value="1"/>
</dbReference>
<dbReference type="Pfam" id="PF02518">
    <property type="entry name" value="HATPase_c"/>
    <property type="match status" value="1"/>
</dbReference>
<evidence type="ECO:0000256" key="2">
    <source>
        <dbReference type="ARBA" id="ARBA00022679"/>
    </source>
</evidence>
<keyword evidence="4" id="KW-0902">Two-component regulatory system</keyword>
<dbReference type="Gene3D" id="3.30.450.40">
    <property type="match status" value="1"/>
</dbReference>
<dbReference type="CDD" id="cd00082">
    <property type="entry name" value="HisKA"/>
    <property type="match status" value="1"/>
</dbReference>
<keyword evidence="2" id="KW-0808">Transferase</keyword>
<evidence type="ECO:0000259" key="9">
    <source>
        <dbReference type="PROSITE" id="PS50110"/>
    </source>
</evidence>
<dbReference type="Gene3D" id="3.30.565.10">
    <property type="entry name" value="Histidine kinase-like ATPase, C-terminal domain"/>
    <property type="match status" value="1"/>
</dbReference>
<dbReference type="SMART" id="SM00220">
    <property type="entry name" value="S_TKc"/>
    <property type="match status" value="1"/>
</dbReference>
<dbReference type="InterPro" id="IPR003018">
    <property type="entry name" value="GAF"/>
</dbReference>
<dbReference type="SUPFAM" id="SSF47384">
    <property type="entry name" value="Homodimeric domain of signal transducing histidine kinase"/>
    <property type="match status" value="1"/>
</dbReference>
<dbReference type="Gene3D" id="1.10.287.130">
    <property type="match status" value="1"/>
</dbReference>
<dbReference type="InterPro" id="IPR011006">
    <property type="entry name" value="CheY-like_superfamily"/>
</dbReference>
<dbReference type="Gene3D" id="3.40.50.2300">
    <property type="match status" value="1"/>
</dbReference>
<dbReference type="InterPro" id="IPR003594">
    <property type="entry name" value="HATPase_dom"/>
</dbReference>
<feature type="region of interest" description="Disordered" evidence="6">
    <location>
        <begin position="538"/>
        <end position="568"/>
    </location>
</feature>
<evidence type="ECO:0000256" key="5">
    <source>
        <dbReference type="PROSITE-ProRule" id="PRU00169"/>
    </source>
</evidence>
<dbReference type="Pfam" id="PF13185">
    <property type="entry name" value="GAF_2"/>
    <property type="match status" value="1"/>
</dbReference>
<evidence type="ECO:0000313" key="10">
    <source>
        <dbReference type="EMBL" id="CED84388.1"/>
    </source>
</evidence>
<dbReference type="GO" id="GO:0005524">
    <property type="term" value="F:ATP binding"/>
    <property type="evidence" value="ECO:0007669"/>
    <property type="project" value="InterPro"/>
</dbReference>
<dbReference type="Pfam" id="PF13191">
    <property type="entry name" value="AAA_16"/>
    <property type="match status" value="1"/>
</dbReference>
<dbReference type="SMART" id="SM00388">
    <property type="entry name" value="HisKA"/>
    <property type="match status" value="1"/>
</dbReference>
<dbReference type="GO" id="GO:0000155">
    <property type="term" value="F:phosphorelay sensor kinase activity"/>
    <property type="evidence" value="ECO:0007669"/>
    <property type="project" value="InterPro"/>
</dbReference>
<dbReference type="InterPro" id="IPR004358">
    <property type="entry name" value="Sig_transdc_His_kin-like_C"/>
</dbReference>
<dbReference type="SUPFAM" id="SSF52172">
    <property type="entry name" value="CheY-like"/>
    <property type="match status" value="1"/>
</dbReference>
<dbReference type="CDD" id="cd16922">
    <property type="entry name" value="HATPase_EvgS-ArcB-TorS-like"/>
    <property type="match status" value="1"/>
</dbReference>
<dbReference type="InterPro" id="IPR001789">
    <property type="entry name" value="Sig_transdc_resp-reg_receiver"/>
</dbReference>
<dbReference type="PANTHER" id="PTHR45339">
    <property type="entry name" value="HYBRID SIGNAL TRANSDUCTION HISTIDINE KINASE J"/>
    <property type="match status" value="1"/>
</dbReference>
<evidence type="ECO:0000256" key="3">
    <source>
        <dbReference type="ARBA" id="ARBA00022777"/>
    </source>
</evidence>
<feature type="domain" description="Histidine kinase" evidence="8">
    <location>
        <begin position="1845"/>
        <end position="2071"/>
    </location>
</feature>
<dbReference type="InterPro" id="IPR036097">
    <property type="entry name" value="HisK_dim/P_sf"/>
</dbReference>
<keyword evidence="1 5" id="KW-0597">Phosphoprotein</keyword>
<dbReference type="Pfam" id="PF00069">
    <property type="entry name" value="Pkinase"/>
    <property type="match status" value="1"/>
</dbReference>
<name>A0A0F7SWD7_PHARH</name>
<sequence>MVLSVPRYKFASPVPWIDVGSSTMISLGTSLEDGSNVFAKVASYSTSGTLIIEREMHILGKLSENYEASGRVLRVIDFFVIPPDQGNVCVLILKHPGVNTLPNYFPSFETDSFLCPSTRTDGAVGSVEEEDVPMSREEMSMIPTTKDQPTMSGLRNHIETDLDDGATVAAAADDDNDNGGDLTPMAELERIITDQDVDRDGEGRKVDIDIASFLEFAVQATQCVELLHSNNIIHREIRPNAFHLNLSAGTIRWAHFGNRSISLEGMGGPNGLVLASEAMGDKERKQIVRALNYLAPEQTGRVQFQSDHRTDLYCLGMTFYSILTGSVAFEGRSFEVFKSIVADDPPKVHEIRPDVPRVISAIIFKLLSKNPDDRYLSVVGLKADLLTCQHRLTEGWNSKNETAELVPFFEIASQDKFSEFVLPNKLFGRSKELEIMRVVIKRVASTHTNHYATHNFLYPSSSTGGSVTHSNPTTTTNYLVGGGAQTVDSGSDMDSATFSIGGSASGDVVGVSVGVGGTSVGVGNGVVGKLKLDSSLYPNETTGTGTLKDSPGSQERSESIATHSGQGSSNLGHAHVLAHGLVGGNVRSHGNAKERLAAARAIVITGPAGVGKSALVLASQTVCRSSGFYGVAKFDATETSPYSAILSSLSLIFKQLLTEFQSDLHAFVNALQLRLGPQLSNIQLLFHAVPELKELLSLFGFEVHSPAEPLPSSESRSRFQSLCLNVIATLAQMHLLTMFFDDLHYADEPSLSLIRSIASAKIRMLIITTLRPDDETFVARVRQIFGNGSRATYINLSPLSASSVMSLVKGTLHESNENVLTPLVNMLYRHTKGNAFSIRNLLVALKRHNHIYFDWTNNIWRFNIQTIESTFFSQIVQSDDDNDISFLLQHLNDLPHDVQRFLVWGSFFGGQFRPQDIITLMDQEETSGSDDSEDELRLGRLARGSINGLQVALAEGWLISRGREWVTFAHDRYRQAALNLGLEQVPRDVQMMALKIADLLLASANPDYFQIAEHLLKCVPLLVVENHGRNHYRKILQAAGDIAIAQGAHETALRYIQACKELLEPDSWSTEYQNTIDLYLSLIELLTWKGDSTMTGVLVKELHEKCICPVDRARVFRAESRSFWMRGALQEALNLFVEALGILGIHVAKQYSQQEINEMYELTKSMVMATGMENILSSPKATDPRIELASSILSEASTTAYWARNGLSDVIGLMIVQLSLKHGMTASSSLGFAWFGGTASEVHDAFRFAGGISRLALQLADTWSNNTEKGRVTLLYGILAAPFDGESLRANHERFLKSTKYSLAAGDRTYSCLGVIHQLAAKLYSSEHVSDGLLFCEEAIADVIEWAGETEMVTLIRGVAGTMRAIAGKTINTSPETILDSEDFCYATDYPANAAEVVNQWTASFKTLALYSLGWHAAAAETGFLCWKDRDWNPNHYHVRAGLHYHSLAMIECLRTSLPPATEKRYRDQIAENQRFIGRWLDTGSVNFLHWLTLVEAELASLDNGSDAFRLYDEAVKLAQDGGWVLDEGNALFLSGSHFVRSGVKQFGTELQNRAIARHTHWGSFGISNYLSSKIVMTDTIISRACADTSEIGVQTDYTAVGPVSVPQRPVYNAFPSAESDEEHPNFENLTTDDLTAIIKASQVISSDVNVSATLESLTELTVEYSGADTASIVVKLEDGQFSIATKLVLPGNCVYFERPILISENPDPLFQAVMGRVLQSKETVFLSNAATDPRFMSATQAAPGQHPKSVVCLAIEHKSLVLGAIYLTSGKTNAFTPSNVNVLQILARQASIAIGNALLFRKLHRATQANIRMIDQQKKSLEEARKSRQEAMTATKIKSNFLASMSHELRTPFSSFYGLLGLLSETTLNSEQREFVGTARQSCELLLEIIDSLLDYSKLEAGAVKLELLTFSPEGLIAECQELLLTLATQRSLELTYNIDPKVPSHIISDPSRIRQIIMNMLGNALKFTHTGSVNLECTLDESSTVPHRKDEIVLRFEVTDTGIGMSKAEQLLLFQPFSQVDGSTTRVYGGTGLGLSICLQLVKLMGGTIGVESEVNKGSVFSFSIPAKIVSDSPEARKALDDRAALSSALCDHGRPAILISSSSSATTALISSALTGSFIVTTASMPDTQAALISQSFSLIILDHQAEDSLAQVRKMVQKLPIAPKIVYLLVPTAANINSKPKDDAYPFLKPIRRAKLLKFVVDLLHDNVANTAPVKKAVIPHKTLDQFTVEEIDIFKSKNILIAEDNPVASKLLCKTLERLGLVVVAAVNGNDAVTEWERRPDGYFSLGLFDHHMPFRDGPSATARIRLLESKSRRSHRLPIVGLSADCQQSAKLLCISSGMQNYLSKPLRQAELVTLLRDYILR</sequence>
<dbReference type="SUPFAM" id="SSF52540">
    <property type="entry name" value="P-loop containing nucleoside triphosphate hydrolases"/>
    <property type="match status" value="1"/>
</dbReference>
<feature type="domain" description="Response regulatory" evidence="9">
    <location>
        <begin position="2243"/>
        <end position="2366"/>
    </location>
</feature>
<reference evidence="10" key="1">
    <citation type="submission" date="2014-08" db="EMBL/GenBank/DDBJ databases">
        <authorList>
            <person name="Sharma Rahul"/>
            <person name="Thines Marco"/>
        </authorList>
    </citation>
    <scope>NUCLEOTIDE SEQUENCE</scope>
</reference>
<feature type="modified residue" description="4-aspartylphosphate" evidence="5">
    <location>
        <position position="2295"/>
    </location>
</feature>
<feature type="domain" description="Protein kinase" evidence="7">
    <location>
        <begin position="90"/>
        <end position="386"/>
    </location>
</feature>
<dbReference type="InterPro" id="IPR036890">
    <property type="entry name" value="HATPase_C_sf"/>
</dbReference>
<proteinExistence type="predicted"/>
<dbReference type="EMBL" id="LN483166">
    <property type="protein sequence ID" value="CED84388.1"/>
    <property type="molecule type" value="Genomic_DNA"/>
</dbReference>
<organism evidence="10">
    <name type="scientific">Phaffia rhodozyma</name>
    <name type="common">Yeast</name>
    <name type="synonym">Xanthophyllomyces dendrorhous</name>
    <dbReference type="NCBI Taxonomy" id="264483"/>
    <lineage>
        <taxon>Eukaryota</taxon>
        <taxon>Fungi</taxon>
        <taxon>Dikarya</taxon>
        <taxon>Basidiomycota</taxon>
        <taxon>Agaricomycotina</taxon>
        <taxon>Tremellomycetes</taxon>
        <taxon>Cystofilobasidiales</taxon>
        <taxon>Mrakiaceae</taxon>
        <taxon>Phaffia</taxon>
    </lineage>
</organism>
<dbReference type="FunFam" id="3.30.565.10:FF:000010">
    <property type="entry name" value="Sensor histidine kinase RcsC"/>
    <property type="match status" value="1"/>
</dbReference>
<dbReference type="SUPFAM" id="SSF56112">
    <property type="entry name" value="Protein kinase-like (PK-like)"/>
    <property type="match status" value="1"/>
</dbReference>
<dbReference type="InterPro" id="IPR029016">
    <property type="entry name" value="GAF-like_dom_sf"/>
</dbReference>
<dbReference type="SUPFAM" id="SSF55781">
    <property type="entry name" value="GAF domain-like"/>
    <property type="match status" value="1"/>
</dbReference>
<evidence type="ECO:0000259" key="8">
    <source>
        <dbReference type="PROSITE" id="PS50109"/>
    </source>
</evidence>
<dbReference type="PANTHER" id="PTHR45339:SF1">
    <property type="entry name" value="HYBRID SIGNAL TRANSDUCTION HISTIDINE KINASE J"/>
    <property type="match status" value="1"/>
</dbReference>
<evidence type="ECO:0000256" key="6">
    <source>
        <dbReference type="SAM" id="MobiDB-lite"/>
    </source>
</evidence>
<dbReference type="InterPro" id="IPR005467">
    <property type="entry name" value="His_kinase_dom"/>
</dbReference>
<evidence type="ECO:0000259" key="7">
    <source>
        <dbReference type="PROSITE" id="PS50011"/>
    </source>
</evidence>
<dbReference type="SUPFAM" id="SSF55874">
    <property type="entry name" value="ATPase domain of HSP90 chaperone/DNA topoisomerase II/histidine kinase"/>
    <property type="match status" value="1"/>
</dbReference>
<dbReference type="InterPro" id="IPR003661">
    <property type="entry name" value="HisK_dim/P_dom"/>
</dbReference>